<dbReference type="InterPro" id="IPR011994">
    <property type="entry name" value="Cytidylate_kinase_dom"/>
</dbReference>
<dbReference type="EMBL" id="WTYL01000001">
    <property type="protein sequence ID" value="MXP43390.1"/>
    <property type="molecule type" value="Genomic_DNA"/>
</dbReference>
<keyword evidence="5 8" id="KW-0067">ATP-binding</keyword>
<evidence type="ECO:0000256" key="7">
    <source>
        <dbReference type="ARBA" id="ARBA00048478"/>
    </source>
</evidence>
<dbReference type="HAMAP" id="MF_00238">
    <property type="entry name" value="Cytidyl_kinase_type1"/>
    <property type="match status" value="1"/>
</dbReference>
<dbReference type="GO" id="GO:0005524">
    <property type="term" value="F:ATP binding"/>
    <property type="evidence" value="ECO:0007669"/>
    <property type="project" value="UniProtKB-UniRule"/>
</dbReference>
<accession>A0A845AYT4</accession>
<organism evidence="10 11">
    <name type="scientific">Allopontixanthobacter sediminis</name>
    <dbReference type="NCBI Taxonomy" id="1689985"/>
    <lineage>
        <taxon>Bacteria</taxon>
        <taxon>Pseudomonadati</taxon>
        <taxon>Pseudomonadota</taxon>
        <taxon>Alphaproteobacteria</taxon>
        <taxon>Sphingomonadales</taxon>
        <taxon>Erythrobacteraceae</taxon>
        <taxon>Allopontixanthobacter</taxon>
    </lineage>
</organism>
<evidence type="ECO:0000256" key="1">
    <source>
        <dbReference type="ARBA" id="ARBA00009427"/>
    </source>
</evidence>
<dbReference type="GO" id="GO:0005737">
    <property type="term" value="C:cytoplasm"/>
    <property type="evidence" value="ECO:0007669"/>
    <property type="project" value="UniProtKB-SubCell"/>
</dbReference>
<evidence type="ECO:0000256" key="3">
    <source>
        <dbReference type="ARBA" id="ARBA00022741"/>
    </source>
</evidence>
<evidence type="ECO:0000256" key="4">
    <source>
        <dbReference type="ARBA" id="ARBA00022777"/>
    </source>
</evidence>
<dbReference type="RefSeq" id="WP_160754999.1">
    <property type="nucleotide sequence ID" value="NZ_WTYL01000001.1"/>
</dbReference>
<gene>
    <name evidence="8" type="primary">cmk</name>
    <name evidence="10" type="ORF">GRI65_02835</name>
</gene>
<protein>
    <recommendedName>
        <fullName evidence="8">Cytidylate kinase</fullName>
        <shortName evidence="8">CK</shortName>
        <ecNumber evidence="8">2.7.4.25</ecNumber>
    </recommendedName>
    <alternativeName>
        <fullName evidence="8">Cytidine monophosphate kinase</fullName>
        <shortName evidence="8">CMP kinase</shortName>
    </alternativeName>
</protein>
<dbReference type="Pfam" id="PF02224">
    <property type="entry name" value="Cytidylate_kin"/>
    <property type="match status" value="2"/>
</dbReference>
<feature type="domain" description="Cytidylate kinase" evidence="9">
    <location>
        <begin position="3"/>
        <end position="38"/>
    </location>
</feature>
<evidence type="ECO:0000256" key="6">
    <source>
        <dbReference type="ARBA" id="ARBA00047615"/>
    </source>
</evidence>
<evidence type="ECO:0000256" key="5">
    <source>
        <dbReference type="ARBA" id="ARBA00022840"/>
    </source>
</evidence>
<comment type="similarity">
    <text evidence="1 8">Belongs to the cytidylate kinase family. Type 1 subfamily.</text>
</comment>
<dbReference type="SUPFAM" id="SSF52540">
    <property type="entry name" value="P-loop containing nucleoside triphosphate hydrolases"/>
    <property type="match status" value="1"/>
</dbReference>
<comment type="caution">
    <text evidence="10">The sequence shown here is derived from an EMBL/GenBank/DDBJ whole genome shotgun (WGS) entry which is preliminary data.</text>
</comment>
<feature type="domain" description="Cytidylate kinase" evidence="9">
    <location>
        <begin position="70"/>
        <end position="202"/>
    </location>
</feature>
<feature type="binding site" evidence="8">
    <location>
        <begin position="7"/>
        <end position="15"/>
    </location>
    <ligand>
        <name>ATP</name>
        <dbReference type="ChEBI" id="CHEBI:30616"/>
    </ligand>
</feature>
<keyword evidence="8" id="KW-0963">Cytoplasm</keyword>
<keyword evidence="2 8" id="KW-0808">Transferase</keyword>
<dbReference type="GO" id="GO:0006220">
    <property type="term" value="P:pyrimidine nucleotide metabolic process"/>
    <property type="evidence" value="ECO:0007669"/>
    <property type="project" value="UniProtKB-UniRule"/>
</dbReference>
<dbReference type="InterPro" id="IPR027417">
    <property type="entry name" value="P-loop_NTPase"/>
</dbReference>
<dbReference type="AlphaFoldDB" id="A0A845AYT4"/>
<dbReference type="CDD" id="cd02020">
    <property type="entry name" value="CMPK"/>
    <property type="match status" value="1"/>
</dbReference>
<evidence type="ECO:0000313" key="11">
    <source>
        <dbReference type="Proteomes" id="UP000431922"/>
    </source>
</evidence>
<proteinExistence type="inferred from homology"/>
<comment type="catalytic activity">
    <reaction evidence="6 8">
        <text>dCMP + ATP = dCDP + ADP</text>
        <dbReference type="Rhea" id="RHEA:25094"/>
        <dbReference type="ChEBI" id="CHEBI:30616"/>
        <dbReference type="ChEBI" id="CHEBI:57566"/>
        <dbReference type="ChEBI" id="CHEBI:58593"/>
        <dbReference type="ChEBI" id="CHEBI:456216"/>
        <dbReference type="EC" id="2.7.4.25"/>
    </reaction>
</comment>
<reference evidence="10 11" key="1">
    <citation type="submission" date="2019-12" db="EMBL/GenBank/DDBJ databases">
        <title>Genomic-based taxomic classification of the family Erythrobacteraceae.</title>
        <authorList>
            <person name="Xu L."/>
        </authorList>
    </citation>
    <scope>NUCLEOTIDE SEQUENCE [LARGE SCALE GENOMIC DNA]</scope>
    <source>
        <strain evidence="10 11">KCTC 42453</strain>
    </source>
</reference>
<keyword evidence="11" id="KW-1185">Reference proteome</keyword>
<keyword evidence="4 8" id="KW-0418">Kinase</keyword>
<sequence length="222" mass="23264">MIIAVDGPTASGKGTIAKALAAHYGLPHLDTGLLYRAVGRQVSLIGGDPDNAADALAGCDFPDALLSDPELRSEHIGGLASRVSIHPDVRQALYERQRSFATQPGGAVLDGRDIGTVIAPEAEVKLFVTASVAARAERRFREMQDRGGSATLEDIAANLRRRDERDSSRAAAPLIPAPNAYLIDTSALGRDEAIAAVIAVVEEVLAAANASSPRDPDTPQPN</sequence>
<evidence type="ECO:0000259" key="9">
    <source>
        <dbReference type="Pfam" id="PF02224"/>
    </source>
</evidence>
<dbReference type="Gene3D" id="3.40.50.300">
    <property type="entry name" value="P-loop containing nucleotide triphosphate hydrolases"/>
    <property type="match status" value="1"/>
</dbReference>
<dbReference type="EC" id="2.7.4.25" evidence="8"/>
<comment type="subcellular location">
    <subcellularLocation>
        <location evidence="8">Cytoplasm</location>
    </subcellularLocation>
</comment>
<dbReference type="OrthoDB" id="9807434at2"/>
<name>A0A845AYT4_9SPHN</name>
<comment type="catalytic activity">
    <reaction evidence="7 8">
        <text>CMP + ATP = CDP + ADP</text>
        <dbReference type="Rhea" id="RHEA:11600"/>
        <dbReference type="ChEBI" id="CHEBI:30616"/>
        <dbReference type="ChEBI" id="CHEBI:58069"/>
        <dbReference type="ChEBI" id="CHEBI:60377"/>
        <dbReference type="ChEBI" id="CHEBI:456216"/>
        <dbReference type="EC" id="2.7.4.25"/>
    </reaction>
</comment>
<evidence type="ECO:0000256" key="8">
    <source>
        <dbReference type="HAMAP-Rule" id="MF_00238"/>
    </source>
</evidence>
<dbReference type="GO" id="GO:0036431">
    <property type="term" value="F:dCMP kinase activity"/>
    <property type="evidence" value="ECO:0007669"/>
    <property type="project" value="InterPro"/>
</dbReference>
<evidence type="ECO:0000313" key="10">
    <source>
        <dbReference type="EMBL" id="MXP43390.1"/>
    </source>
</evidence>
<keyword evidence="3 8" id="KW-0547">Nucleotide-binding</keyword>
<dbReference type="InterPro" id="IPR003136">
    <property type="entry name" value="Cytidylate_kin"/>
</dbReference>
<evidence type="ECO:0000256" key="2">
    <source>
        <dbReference type="ARBA" id="ARBA00022679"/>
    </source>
</evidence>
<dbReference type="Proteomes" id="UP000431922">
    <property type="component" value="Unassembled WGS sequence"/>
</dbReference>